<sequence length="42" mass="4931">MLVSESLTKHSCRVSNELFGWRIGIPNIINLKTFFNNKFLVY</sequence>
<accession>A0A8S5S023</accession>
<proteinExistence type="predicted"/>
<dbReference type="EMBL" id="BK032510">
    <property type="protein sequence ID" value="DAF44095.1"/>
    <property type="molecule type" value="Genomic_DNA"/>
</dbReference>
<reference evidence="1" key="1">
    <citation type="journal article" date="2021" name="Proc. Natl. Acad. Sci. U.S.A.">
        <title>A Catalog of Tens of Thousands of Viruses from Human Metagenomes Reveals Hidden Associations with Chronic Diseases.</title>
        <authorList>
            <person name="Tisza M.J."/>
            <person name="Buck C.B."/>
        </authorList>
    </citation>
    <scope>NUCLEOTIDE SEQUENCE</scope>
    <source>
        <strain evidence="1">CtNQV2</strain>
    </source>
</reference>
<name>A0A8S5S023_9CAUD</name>
<evidence type="ECO:0000313" key="1">
    <source>
        <dbReference type="EMBL" id="DAF44095.1"/>
    </source>
</evidence>
<protein>
    <submittedName>
        <fullName evidence="1">Uncharacterized protein</fullName>
    </submittedName>
</protein>
<organism evidence="1">
    <name type="scientific">Myoviridae sp. ctNQV2</name>
    <dbReference type="NCBI Taxonomy" id="2827683"/>
    <lineage>
        <taxon>Viruses</taxon>
        <taxon>Duplodnaviria</taxon>
        <taxon>Heunggongvirae</taxon>
        <taxon>Uroviricota</taxon>
        <taxon>Caudoviricetes</taxon>
    </lineage>
</organism>